<dbReference type="EMBL" id="JGYG01000006">
    <property type="protein sequence ID" value="KFI29451.1"/>
    <property type="molecule type" value="Genomic_DNA"/>
</dbReference>
<sequence length="313" mass="34124">MTPIYRHTICQAIEELECGMPGWEQRYHPVAPGGSLGEISRLDFGTLSLYREEMQRLTLNSFLMPEGHLAVYFLLGGAEGGGSSVLEAGFAMTPRWLTMLQRPGVRCVSVELAADLLPAAMEAGADVACSGVFDHAPRGAIAQTGQWIDFLVSPTNGAYSRSNASLLAIAPGLITDRLTLWFEERVWARKRRQGTARAFAATLDWLAAAEAVDMSVTQLSAATGFDSRTLRRASMAEAGLGLDRLLTMQRLNLARRALIIAREAGAREKGAKVSDIALDHGFPHWGRFAGQYRAMFGERPTDTLRGRLALAEE</sequence>
<keyword evidence="3" id="KW-1185">Reference proteome</keyword>
<feature type="domain" description="HTH araC/xylS-type" evidence="1">
    <location>
        <begin position="200"/>
        <end position="306"/>
    </location>
</feature>
<evidence type="ECO:0000259" key="1">
    <source>
        <dbReference type="PROSITE" id="PS01124"/>
    </source>
</evidence>
<dbReference type="SMART" id="SM00342">
    <property type="entry name" value="HTH_ARAC"/>
    <property type="match status" value="1"/>
</dbReference>
<accession>A0A086Y5A1</accession>
<dbReference type="GO" id="GO:0003700">
    <property type="term" value="F:DNA-binding transcription factor activity"/>
    <property type="evidence" value="ECO:0007669"/>
    <property type="project" value="InterPro"/>
</dbReference>
<evidence type="ECO:0000313" key="2">
    <source>
        <dbReference type="EMBL" id="KFI29451.1"/>
    </source>
</evidence>
<proteinExistence type="predicted"/>
<dbReference type="STRING" id="195105.CN97_17005"/>
<comment type="caution">
    <text evidence="2">The sequence shown here is derived from an EMBL/GenBank/DDBJ whole genome shotgun (WGS) entry which is preliminary data.</text>
</comment>
<reference evidence="2 3" key="1">
    <citation type="submission" date="2014-03" db="EMBL/GenBank/DDBJ databases">
        <title>Genome of Haematobacter massiliensis CCUG 47968.</title>
        <authorList>
            <person name="Wang D."/>
            <person name="Wang G."/>
        </authorList>
    </citation>
    <scope>NUCLEOTIDE SEQUENCE [LARGE SCALE GENOMIC DNA]</scope>
    <source>
        <strain evidence="2 3">CCUG 47968</strain>
    </source>
</reference>
<dbReference type="RefSeq" id="WP_035710949.1">
    <property type="nucleotide sequence ID" value="NZ_CAMIFG010000213.1"/>
</dbReference>
<name>A0A086Y5A1_9RHOB</name>
<evidence type="ECO:0000313" key="3">
    <source>
        <dbReference type="Proteomes" id="UP000028826"/>
    </source>
</evidence>
<dbReference type="InterPro" id="IPR018060">
    <property type="entry name" value="HTH_AraC"/>
</dbReference>
<protein>
    <recommendedName>
        <fullName evidence="1">HTH araC/xylS-type domain-containing protein</fullName>
    </recommendedName>
</protein>
<dbReference type="Proteomes" id="UP000028826">
    <property type="component" value="Unassembled WGS sequence"/>
</dbReference>
<dbReference type="GO" id="GO:0043565">
    <property type="term" value="F:sequence-specific DNA binding"/>
    <property type="evidence" value="ECO:0007669"/>
    <property type="project" value="InterPro"/>
</dbReference>
<organism evidence="2 3">
    <name type="scientific">Haematobacter massiliensis</name>
    <dbReference type="NCBI Taxonomy" id="195105"/>
    <lineage>
        <taxon>Bacteria</taxon>
        <taxon>Pseudomonadati</taxon>
        <taxon>Pseudomonadota</taxon>
        <taxon>Alphaproteobacteria</taxon>
        <taxon>Rhodobacterales</taxon>
        <taxon>Paracoccaceae</taxon>
        <taxon>Haematobacter</taxon>
    </lineage>
</organism>
<dbReference type="eggNOG" id="COG2207">
    <property type="taxonomic scope" value="Bacteria"/>
</dbReference>
<dbReference type="AlphaFoldDB" id="A0A086Y5A1"/>
<dbReference type="Pfam" id="PF12833">
    <property type="entry name" value="HTH_18"/>
    <property type="match status" value="1"/>
</dbReference>
<gene>
    <name evidence="2" type="ORF">CN97_17005</name>
</gene>
<dbReference type="PROSITE" id="PS01124">
    <property type="entry name" value="HTH_ARAC_FAMILY_2"/>
    <property type="match status" value="1"/>
</dbReference>
<dbReference type="Gene3D" id="1.10.10.60">
    <property type="entry name" value="Homeodomain-like"/>
    <property type="match status" value="1"/>
</dbReference>